<name>A0A1E3B311_ASPCR</name>
<accession>A0A1E3B311</accession>
<evidence type="ECO:0000313" key="2">
    <source>
        <dbReference type="Proteomes" id="UP000094569"/>
    </source>
</evidence>
<dbReference type="Proteomes" id="UP000094569">
    <property type="component" value="Unassembled WGS sequence"/>
</dbReference>
<dbReference type="InterPro" id="IPR022085">
    <property type="entry name" value="OpdG"/>
</dbReference>
<proteinExistence type="predicted"/>
<organism evidence="1 2">
    <name type="scientific">Aspergillus cristatus</name>
    <name type="common">Chinese Fuzhuan brick tea-fermentation fungus</name>
    <name type="synonym">Eurotium cristatum</name>
    <dbReference type="NCBI Taxonomy" id="573508"/>
    <lineage>
        <taxon>Eukaryota</taxon>
        <taxon>Fungi</taxon>
        <taxon>Dikarya</taxon>
        <taxon>Ascomycota</taxon>
        <taxon>Pezizomycotina</taxon>
        <taxon>Eurotiomycetes</taxon>
        <taxon>Eurotiomycetidae</taxon>
        <taxon>Eurotiales</taxon>
        <taxon>Aspergillaceae</taxon>
        <taxon>Aspergillus</taxon>
        <taxon>Aspergillus subgen. Aspergillus</taxon>
    </lineage>
</organism>
<dbReference type="InterPro" id="IPR053204">
    <property type="entry name" value="Oxopyrrolidines_Biosynth-assoc"/>
</dbReference>
<dbReference type="STRING" id="573508.A0A1E3B311"/>
<dbReference type="VEuPathDB" id="FungiDB:SI65_09274"/>
<dbReference type="EMBL" id="JXNT01000017">
    <property type="protein sequence ID" value="ODM15333.1"/>
    <property type="molecule type" value="Genomic_DNA"/>
</dbReference>
<dbReference type="OrthoDB" id="3350591at2759"/>
<gene>
    <name evidence="1" type="ORF">SI65_09274</name>
</gene>
<dbReference type="PANTHER" id="PTHR38797:SF4">
    <property type="entry name" value="NUCLEAR PORE COMPLEX PROTEIN NUP85"/>
    <property type="match status" value="1"/>
</dbReference>
<sequence length="286" mass="32477">MALSLYLDDDDPWIIEQKIFDILNDYLQPKSNITVAAAAQSIDNLFPVNRQDDEEKEDPGSFLWHLWGRFHRTAQQIPHAHPAQDKLAALIKCLRSFPSRVPVVYLSSWDAEYKLWEDLPLLGPTFQEEWDVIGLTDQEECQRNRNLNAYAARIFRDGSANLELFAIRALAAALEGRAVYRHAHATAPQIEASFTPGLELDSLVSIAADWVAHCGEILLALSRKGVSSSRDHGGPLWGKKQGFSLERWGLWKERFAEISRTAHINEETKRLAQGTRRVMDELEKSC</sequence>
<reference evidence="1 2" key="1">
    <citation type="journal article" date="2016" name="BMC Genomics">
        <title>Comparative genomic and transcriptomic analyses of the Fuzhuan brick tea-fermentation fungus Aspergillus cristatus.</title>
        <authorList>
            <person name="Ge Y."/>
            <person name="Wang Y."/>
            <person name="Liu Y."/>
            <person name="Tan Y."/>
            <person name="Ren X."/>
            <person name="Zhang X."/>
            <person name="Hyde K.D."/>
            <person name="Liu Y."/>
            <person name="Liu Z."/>
        </authorList>
    </citation>
    <scope>NUCLEOTIDE SEQUENCE [LARGE SCALE GENOMIC DNA]</scope>
    <source>
        <strain evidence="1 2">GZAAS20.1005</strain>
    </source>
</reference>
<dbReference type="AlphaFoldDB" id="A0A1E3B311"/>
<comment type="caution">
    <text evidence="1">The sequence shown here is derived from an EMBL/GenBank/DDBJ whole genome shotgun (WGS) entry which is preliminary data.</text>
</comment>
<keyword evidence="2" id="KW-1185">Reference proteome</keyword>
<evidence type="ECO:0000313" key="1">
    <source>
        <dbReference type="EMBL" id="ODM15333.1"/>
    </source>
</evidence>
<dbReference type="PANTHER" id="PTHR38797">
    <property type="entry name" value="NUCLEAR PORE COMPLEX PROTEIN NUP85-RELATED"/>
    <property type="match status" value="1"/>
</dbReference>
<protein>
    <submittedName>
        <fullName evidence="1">Uncharacterized protein</fullName>
    </submittedName>
</protein>
<dbReference type="Pfam" id="PF12311">
    <property type="entry name" value="DUF3632"/>
    <property type="match status" value="1"/>
</dbReference>